<evidence type="ECO:0000256" key="3">
    <source>
        <dbReference type="ARBA" id="ARBA00011484"/>
    </source>
</evidence>
<keyword evidence="5 7" id="KW-0450">Lipoyl</keyword>
<dbReference type="PANTHER" id="PTHR43178:SF5">
    <property type="entry name" value="LIPOAMIDE ACYLTRANSFERASE COMPONENT OF BRANCHED-CHAIN ALPHA-KETO ACID DEHYDROGENASE COMPLEX, MITOCHONDRIAL"/>
    <property type="match status" value="1"/>
</dbReference>
<evidence type="ECO:0000256" key="8">
    <source>
        <dbReference type="SAM" id="MobiDB-lite"/>
    </source>
</evidence>
<comment type="caution">
    <text evidence="11">The sequence shown here is derived from an EMBL/GenBank/DDBJ whole genome shotgun (WGS) entry which is preliminary data.</text>
</comment>
<dbReference type="Gene3D" id="2.40.50.100">
    <property type="match status" value="1"/>
</dbReference>
<dbReference type="InterPro" id="IPR000089">
    <property type="entry name" value="Biotin_lipoyl"/>
</dbReference>
<dbReference type="CDD" id="cd06849">
    <property type="entry name" value="lipoyl_domain"/>
    <property type="match status" value="1"/>
</dbReference>
<evidence type="ECO:0000256" key="6">
    <source>
        <dbReference type="ARBA" id="ARBA00023315"/>
    </source>
</evidence>
<dbReference type="Proteomes" id="UP000236075">
    <property type="component" value="Unassembled WGS sequence"/>
</dbReference>
<dbReference type="RefSeq" id="WP_046434376.1">
    <property type="nucleotide sequence ID" value="NZ_AP021898.1"/>
</dbReference>
<feature type="region of interest" description="Disordered" evidence="8">
    <location>
        <begin position="82"/>
        <end position="135"/>
    </location>
</feature>
<dbReference type="InterPro" id="IPR023213">
    <property type="entry name" value="CAT-like_dom_sf"/>
</dbReference>
<reference evidence="13 14" key="1">
    <citation type="journal article" date="2017" name="BMC Genomics">
        <title>Genome sequencing of 39 Akkermansia muciniphila isolates reveals its population structure, genomic and functional diverisity, and global distribution in mammalian gut microbiotas.</title>
        <authorList>
            <person name="Guo X."/>
            <person name="Li S."/>
            <person name="Zhang J."/>
            <person name="Wu F."/>
            <person name="Li X."/>
            <person name="Wu D."/>
            <person name="Zhang M."/>
            <person name="Ou Z."/>
            <person name="Jie Z."/>
            <person name="Yan Q."/>
            <person name="Li P."/>
            <person name="Yi J."/>
            <person name="Peng Y."/>
        </authorList>
    </citation>
    <scope>NUCLEOTIDE SEQUENCE [LARGE SCALE GENOMIC DNA]</scope>
    <source>
        <strain evidence="12 14">GP28</strain>
        <strain evidence="11 13">GP43</strain>
    </source>
</reference>
<comment type="cofactor">
    <cofactor evidence="1 7">
        <name>(R)-lipoate</name>
        <dbReference type="ChEBI" id="CHEBI:83088"/>
    </cofactor>
</comment>
<protein>
    <recommendedName>
        <fullName evidence="7">Dihydrolipoamide acetyltransferase component of pyruvate dehydrogenase complex</fullName>
        <ecNumber evidence="7">2.3.1.-</ecNumber>
    </recommendedName>
</protein>
<dbReference type="PROSITE" id="PS50968">
    <property type="entry name" value="BIOTINYL_LIPOYL"/>
    <property type="match status" value="1"/>
</dbReference>
<dbReference type="GO" id="GO:0016407">
    <property type="term" value="F:acetyltransferase activity"/>
    <property type="evidence" value="ECO:0007669"/>
    <property type="project" value="TreeGrafter"/>
</dbReference>
<dbReference type="SUPFAM" id="SSF52777">
    <property type="entry name" value="CoA-dependent acyltransferases"/>
    <property type="match status" value="1"/>
</dbReference>
<comment type="similarity">
    <text evidence="2 7">Belongs to the 2-oxoacid dehydrogenase family.</text>
</comment>
<evidence type="ECO:0000313" key="11">
    <source>
        <dbReference type="EMBL" id="PNC54026.1"/>
    </source>
</evidence>
<evidence type="ECO:0000259" key="10">
    <source>
        <dbReference type="PROSITE" id="PS51826"/>
    </source>
</evidence>
<gene>
    <name evidence="12" type="ORF">CXT95_11745</name>
    <name evidence="11" type="ORF">CXU09_10545</name>
</gene>
<dbReference type="InterPro" id="IPR004167">
    <property type="entry name" value="PSBD"/>
</dbReference>
<dbReference type="GeneID" id="60880224"/>
<feature type="domain" description="Lipoyl-binding" evidence="9">
    <location>
        <begin position="3"/>
        <end position="78"/>
    </location>
</feature>
<dbReference type="AlphaFoldDB" id="A0A2N8I7D0"/>
<dbReference type="EMBL" id="PJKN01000006">
    <property type="protein sequence ID" value="PNC54026.1"/>
    <property type="molecule type" value="Genomic_DNA"/>
</dbReference>
<evidence type="ECO:0000259" key="9">
    <source>
        <dbReference type="PROSITE" id="PS50968"/>
    </source>
</evidence>
<evidence type="ECO:0000256" key="2">
    <source>
        <dbReference type="ARBA" id="ARBA00007317"/>
    </source>
</evidence>
<proteinExistence type="inferred from homology"/>
<evidence type="ECO:0000256" key="4">
    <source>
        <dbReference type="ARBA" id="ARBA00022679"/>
    </source>
</evidence>
<evidence type="ECO:0000313" key="14">
    <source>
        <dbReference type="Proteomes" id="UP000236075"/>
    </source>
</evidence>
<dbReference type="InterPro" id="IPR036625">
    <property type="entry name" value="E3-bd_dom_sf"/>
</dbReference>
<dbReference type="Gene3D" id="3.30.559.10">
    <property type="entry name" value="Chloramphenicol acetyltransferase-like domain"/>
    <property type="match status" value="1"/>
</dbReference>
<dbReference type="GO" id="GO:0005737">
    <property type="term" value="C:cytoplasm"/>
    <property type="evidence" value="ECO:0007669"/>
    <property type="project" value="TreeGrafter"/>
</dbReference>
<keyword evidence="6 7" id="KW-0012">Acyltransferase</keyword>
<evidence type="ECO:0000313" key="13">
    <source>
        <dbReference type="Proteomes" id="UP000235914"/>
    </source>
</evidence>
<evidence type="ECO:0000256" key="5">
    <source>
        <dbReference type="ARBA" id="ARBA00022823"/>
    </source>
</evidence>
<dbReference type="InterPro" id="IPR050743">
    <property type="entry name" value="2-oxoacid_DH_E2_comp"/>
</dbReference>
<sequence length="424" mass="45362">MPKVPILMPQLGDSIAEATVLRLLAAQGDTVEADQEIFEVETNKATMGVTTMCGGILSDVFIKEGESVVVGACMAMIEATEEEIERSGATPAGDSTQPSLPASPESVPQAAPSAPPREEKPAGVHFGVTGESYQENGTDLKVQPSVRGLPVPAGMKGAHYMSPRMKARMDELGMSASDIAFISGSGAGGRVTIDDLEEFLEYVSQWPHRKASSMRLAVADAMRRSWTRPLASAGRPVFMDPLIKHRQNSPLRPGITLYFARALALALAESPECAGYLVGENILSPKTIDIGIAAQVADGVMVPVLRRVNERTMEELLEDYNRLIAQARRRRLAPEDSTGGIATVTNFGGFGLTFAAPMPMPSESIILGVGAVTKTPVWSDEVEAFIPISKANIVATGDHRVVDGADIGRLLKRVAELLQRPEYL</sequence>
<evidence type="ECO:0000256" key="7">
    <source>
        <dbReference type="RuleBase" id="RU003423"/>
    </source>
</evidence>
<dbReference type="EC" id="2.3.1.-" evidence="7"/>
<dbReference type="PROSITE" id="PS00189">
    <property type="entry name" value="LIPOYL"/>
    <property type="match status" value="1"/>
</dbReference>
<dbReference type="Pfam" id="PF00198">
    <property type="entry name" value="2-oxoacid_dh"/>
    <property type="match status" value="1"/>
</dbReference>
<dbReference type="SUPFAM" id="SSF51230">
    <property type="entry name" value="Single hybrid motif"/>
    <property type="match status" value="1"/>
</dbReference>
<dbReference type="Proteomes" id="UP000235914">
    <property type="component" value="Unassembled WGS sequence"/>
</dbReference>
<name>A0A2N8I7D0_9BACT</name>
<dbReference type="Gene3D" id="4.10.320.10">
    <property type="entry name" value="E3-binding domain"/>
    <property type="match status" value="1"/>
</dbReference>
<dbReference type="InterPro" id="IPR001078">
    <property type="entry name" value="2-oxoacid_DH_actylTfrase"/>
</dbReference>
<evidence type="ECO:0000313" key="12">
    <source>
        <dbReference type="EMBL" id="PNC98939.1"/>
    </source>
</evidence>
<dbReference type="EMBL" id="PJLB01000013">
    <property type="protein sequence ID" value="PNC98939.1"/>
    <property type="molecule type" value="Genomic_DNA"/>
</dbReference>
<dbReference type="GO" id="GO:0031405">
    <property type="term" value="F:lipoic acid binding"/>
    <property type="evidence" value="ECO:0007669"/>
    <property type="project" value="TreeGrafter"/>
</dbReference>
<keyword evidence="4 7" id="KW-0808">Transferase</keyword>
<dbReference type="InterPro" id="IPR003016">
    <property type="entry name" value="2-oxoA_DH_lipoyl-BS"/>
</dbReference>
<dbReference type="PANTHER" id="PTHR43178">
    <property type="entry name" value="DIHYDROLIPOAMIDE ACETYLTRANSFERASE COMPONENT OF PYRUVATE DEHYDROGENASE COMPLEX"/>
    <property type="match status" value="1"/>
</dbReference>
<organism evidence="11 13">
    <name type="scientific">Akkermansia muciniphila</name>
    <dbReference type="NCBI Taxonomy" id="239935"/>
    <lineage>
        <taxon>Bacteria</taxon>
        <taxon>Pseudomonadati</taxon>
        <taxon>Verrucomicrobiota</taxon>
        <taxon>Verrucomicrobiia</taxon>
        <taxon>Verrucomicrobiales</taxon>
        <taxon>Akkermansiaceae</taxon>
        <taxon>Akkermansia</taxon>
    </lineage>
</organism>
<dbReference type="InterPro" id="IPR011053">
    <property type="entry name" value="Single_hybrid_motif"/>
</dbReference>
<comment type="subunit">
    <text evidence="3">Forms a 24-polypeptide structural core with octahedral symmetry.</text>
</comment>
<dbReference type="Pfam" id="PF00364">
    <property type="entry name" value="Biotin_lipoyl"/>
    <property type="match status" value="1"/>
</dbReference>
<feature type="domain" description="Peripheral subunit-binding (PSBD)" evidence="10">
    <location>
        <begin position="160"/>
        <end position="200"/>
    </location>
</feature>
<evidence type="ECO:0000256" key="1">
    <source>
        <dbReference type="ARBA" id="ARBA00001938"/>
    </source>
</evidence>
<accession>A0A2N8I7D0</accession>
<dbReference type="PROSITE" id="PS51826">
    <property type="entry name" value="PSBD"/>
    <property type="match status" value="1"/>
</dbReference>